<accession>A0A0X8X4E2</accession>
<evidence type="ECO:0000313" key="2">
    <source>
        <dbReference type="Proteomes" id="UP000218263"/>
    </source>
</evidence>
<organism evidence="1 2">
    <name type="scientific">Mucilaginibacter gotjawali</name>
    <dbReference type="NCBI Taxonomy" id="1550579"/>
    <lineage>
        <taxon>Bacteria</taxon>
        <taxon>Pseudomonadati</taxon>
        <taxon>Bacteroidota</taxon>
        <taxon>Sphingobacteriia</taxon>
        <taxon>Sphingobacteriales</taxon>
        <taxon>Sphingobacteriaceae</taxon>
        <taxon>Mucilaginibacter</taxon>
    </lineage>
</organism>
<gene>
    <name evidence="1" type="ORF">MgSA37_03067</name>
</gene>
<sequence>MLQVLIDEFVLTGLKVAWELHLQYNSPSVLLNFI</sequence>
<dbReference type="KEGG" id="mgot:MgSA37_03067"/>
<evidence type="ECO:0000313" key="1">
    <source>
        <dbReference type="EMBL" id="BAU54888.1"/>
    </source>
</evidence>
<dbReference type="Proteomes" id="UP000218263">
    <property type="component" value="Chromosome"/>
</dbReference>
<dbReference type="AlphaFoldDB" id="A0A0X8X4E2"/>
<name>A0A0X8X4E2_9SPHI</name>
<keyword evidence="2" id="KW-1185">Reference proteome</keyword>
<protein>
    <submittedName>
        <fullName evidence="1">Uncharacterized protein</fullName>
    </submittedName>
</protein>
<proteinExistence type="predicted"/>
<reference evidence="1 2" key="1">
    <citation type="submission" date="2015-12" db="EMBL/GenBank/DDBJ databases">
        <title>Genome sequence of Mucilaginibacter gotjawali.</title>
        <authorList>
            <person name="Lee J.S."/>
            <person name="Lee K.C."/>
            <person name="Kim K.K."/>
            <person name="Lee B.W."/>
        </authorList>
    </citation>
    <scope>NUCLEOTIDE SEQUENCE [LARGE SCALE GENOMIC DNA]</scope>
    <source>
        <strain evidence="1 2">SA3-7</strain>
    </source>
</reference>
<dbReference type="EMBL" id="AP017313">
    <property type="protein sequence ID" value="BAU54888.1"/>
    <property type="molecule type" value="Genomic_DNA"/>
</dbReference>